<reference evidence="2" key="2">
    <citation type="submission" date="2021-01" db="UniProtKB">
        <authorList>
            <consortium name="EnsemblMetazoa"/>
        </authorList>
    </citation>
    <scope>IDENTIFICATION</scope>
</reference>
<evidence type="ECO:0000313" key="2">
    <source>
        <dbReference type="EnsemblMetazoa" id="XP_011671949"/>
    </source>
</evidence>
<accession>A0A7M7HNW6</accession>
<dbReference type="KEGG" id="spu:105441974"/>
<evidence type="ECO:0008006" key="4">
    <source>
        <dbReference type="Google" id="ProtNLM"/>
    </source>
</evidence>
<name>A0A7M7HNW6_STRPU</name>
<dbReference type="InParanoid" id="A0A7M7HNW6"/>
<organism evidence="2 3">
    <name type="scientific">Strongylocentrotus purpuratus</name>
    <name type="common">Purple sea urchin</name>
    <dbReference type="NCBI Taxonomy" id="7668"/>
    <lineage>
        <taxon>Eukaryota</taxon>
        <taxon>Metazoa</taxon>
        <taxon>Echinodermata</taxon>
        <taxon>Eleutherozoa</taxon>
        <taxon>Echinozoa</taxon>
        <taxon>Echinoidea</taxon>
        <taxon>Euechinoidea</taxon>
        <taxon>Echinacea</taxon>
        <taxon>Camarodonta</taxon>
        <taxon>Echinidea</taxon>
        <taxon>Strongylocentrotidae</taxon>
        <taxon>Strongylocentrotus</taxon>
    </lineage>
</organism>
<dbReference type="EnsemblMetazoa" id="XM_011673647">
    <property type="protein sequence ID" value="XP_011671949"/>
    <property type="gene ID" value="LOC105441974"/>
</dbReference>
<feature type="chain" id="PRO_5029727804" description="Apple domain-containing protein" evidence="1">
    <location>
        <begin position="31"/>
        <end position="168"/>
    </location>
</feature>
<proteinExistence type="predicted"/>
<dbReference type="GeneID" id="105441974"/>
<evidence type="ECO:0000256" key="1">
    <source>
        <dbReference type="SAM" id="SignalP"/>
    </source>
</evidence>
<dbReference type="Proteomes" id="UP000007110">
    <property type="component" value="Unassembled WGS sequence"/>
</dbReference>
<dbReference type="AlphaFoldDB" id="A0A7M7HNW6"/>
<protein>
    <recommendedName>
        <fullName evidence="4">Apple domain-containing protein</fullName>
    </recommendedName>
</protein>
<reference evidence="3" key="1">
    <citation type="submission" date="2015-02" db="EMBL/GenBank/DDBJ databases">
        <title>Genome sequencing for Strongylocentrotus purpuratus.</title>
        <authorList>
            <person name="Murali S."/>
            <person name="Liu Y."/>
            <person name="Vee V."/>
            <person name="English A."/>
            <person name="Wang M."/>
            <person name="Skinner E."/>
            <person name="Han Y."/>
            <person name="Muzny D.M."/>
            <person name="Worley K.C."/>
            <person name="Gibbs R.A."/>
        </authorList>
    </citation>
    <scope>NUCLEOTIDE SEQUENCE</scope>
</reference>
<evidence type="ECO:0000313" key="3">
    <source>
        <dbReference type="Proteomes" id="UP000007110"/>
    </source>
</evidence>
<dbReference type="RefSeq" id="XP_011671949.1">
    <property type="nucleotide sequence ID" value="XM_011673647.2"/>
</dbReference>
<sequence length="168" mass="18331">MQRRIKMINLLCCLVFTHLLMLHVAPEASATYQNSFGHFHQPDATKNTRKCPNTSKRMDKFFVKSKVRCASACLQDFRCCSFSVAAKIDEAGNIMCELYSVSLGEGGGISLGEFASRGKCQYLELTGVGCGSNGCRRGDERCTMYESTSVKSTTEVLPGGGSQSGEKK</sequence>
<keyword evidence="1" id="KW-0732">Signal</keyword>
<feature type="signal peptide" evidence="1">
    <location>
        <begin position="1"/>
        <end position="30"/>
    </location>
</feature>
<keyword evidence="3" id="KW-1185">Reference proteome</keyword>